<name>A0A7D4U688_9MICO</name>
<protein>
    <submittedName>
        <fullName evidence="8">PspC domain-containing protein</fullName>
    </submittedName>
</protein>
<dbReference type="InterPro" id="IPR007168">
    <property type="entry name" value="Phageshock_PspC_N"/>
</dbReference>
<evidence type="ECO:0000313" key="9">
    <source>
        <dbReference type="Proteomes" id="UP000502498"/>
    </source>
</evidence>
<reference evidence="8 9" key="1">
    <citation type="submission" date="2020-05" db="EMBL/GenBank/DDBJ databases">
        <title>Strain PA2F3 complete genome.</title>
        <authorList>
            <person name="Kim Y.-S."/>
            <person name="Kim S.-J."/>
            <person name="Jung H.-k."/>
            <person name="Kim S.-E."/>
            <person name="Kim K.-H."/>
        </authorList>
    </citation>
    <scope>NUCLEOTIDE SEQUENCE [LARGE SCALE GENOMIC DNA]</scope>
    <source>
        <strain evidence="8 9">PA2F3</strain>
    </source>
</reference>
<gene>
    <name evidence="8" type="ORF">HQM25_01340</name>
</gene>
<dbReference type="Proteomes" id="UP000502498">
    <property type="component" value="Chromosome"/>
</dbReference>
<dbReference type="PANTHER" id="PTHR33885">
    <property type="entry name" value="PHAGE SHOCK PROTEIN C"/>
    <property type="match status" value="1"/>
</dbReference>
<dbReference type="GO" id="GO:0005886">
    <property type="term" value="C:plasma membrane"/>
    <property type="evidence" value="ECO:0007669"/>
    <property type="project" value="UniProtKB-SubCell"/>
</dbReference>
<dbReference type="PANTHER" id="PTHR33885:SF3">
    <property type="entry name" value="PHAGE SHOCK PROTEIN C"/>
    <property type="match status" value="1"/>
</dbReference>
<evidence type="ECO:0000256" key="4">
    <source>
        <dbReference type="ARBA" id="ARBA00022989"/>
    </source>
</evidence>
<sequence length="62" mass="6770">MTQGLYRPLENRMLAGVCAAVAARFGITVTPVRILTVMGAFFFGVTIPLYIGLWILIPQGDE</sequence>
<keyword evidence="4 6" id="KW-1133">Transmembrane helix</keyword>
<feature type="transmembrane region" description="Helical" evidence="6">
    <location>
        <begin position="12"/>
        <end position="29"/>
    </location>
</feature>
<evidence type="ECO:0000256" key="5">
    <source>
        <dbReference type="ARBA" id="ARBA00023136"/>
    </source>
</evidence>
<accession>A0A7D4U688</accession>
<organism evidence="8 9">
    <name type="scientific">Microbacterium hominis</name>
    <dbReference type="NCBI Taxonomy" id="162426"/>
    <lineage>
        <taxon>Bacteria</taxon>
        <taxon>Bacillati</taxon>
        <taxon>Actinomycetota</taxon>
        <taxon>Actinomycetes</taxon>
        <taxon>Micrococcales</taxon>
        <taxon>Microbacteriaceae</taxon>
        <taxon>Microbacterium</taxon>
    </lineage>
</organism>
<keyword evidence="2" id="KW-1003">Cell membrane</keyword>
<keyword evidence="5 6" id="KW-0472">Membrane</keyword>
<dbReference type="InterPro" id="IPR052027">
    <property type="entry name" value="PspC"/>
</dbReference>
<comment type="subcellular location">
    <subcellularLocation>
        <location evidence="1">Cell membrane</location>
        <topology evidence="1">Single-pass membrane protein</topology>
    </subcellularLocation>
</comment>
<evidence type="ECO:0000256" key="3">
    <source>
        <dbReference type="ARBA" id="ARBA00022692"/>
    </source>
</evidence>
<dbReference type="AlphaFoldDB" id="A0A7D4U688"/>
<proteinExistence type="predicted"/>
<keyword evidence="3 6" id="KW-0812">Transmembrane</keyword>
<feature type="domain" description="Phage shock protein PspC N-terminal" evidence="7">
    <location>
        <begin position="4"/>
        <end position="59"/>
    </location>
</feature>
<evidence type="ECO:0000256" key="2">
    <source>
        <dbReference type="ARBA" id="ARBA00022475"/>
    </source>
</evidence>
<evidence type="ECO:0000256" key="1">
    <source>
        <dbReference type="ARBA" id="ARBA00004162"/>
    </source>
</evidence>
<feature type="transmembrane region" description="Helical" evidence="6">
    <location>
        <begin position="35"/>
        <end position="57"/>
    </location>
</feature>
<evidence type="ECO:0000259" key="7">
    <source>
        <dbReference type="Pfam" id="PF04024"/>
    </source>
</evidence>
<dbReference type="RefSeq" id="WP_172988566.1">
    <property type="nucleotide sequence ID" value="NZ_CP054038.1"/>
</dbReference>
<dbReference type="EMBL" id="CP054038">
    <property type="protein sequence ID" value="QKJ18186.1"/>
    <property type="molecule type" value="Genomic_DNA"/>
</dbReference>
<evidence type="ECO:0000313" key="8">
    <source>
        <dbReference type="EMBL" id="QKJ18186.1"/>
    </source>
</evidence>
<evidence type="ECO:0000256" key="6">
    <source>
        <dbReference type="SAM" id="Phobius"/>
    </source>
</evidence>
<dbReference type="Pfam" id="PF04024">
    <property type="entry name" value="PspC"/>
    <property type="match status" value="1"/>
</dbReference>